<dbReference type="RefSeq" id="WP_407032905.1">
    <property type="nucleotide sequence ID" value="NZ_JAQGEF010000035.1"/>
</dbReference>
<organism evidence="1 2">
    <name type="scientific">Polluticaenibacter yanchengensis</name>
    <dbReference type="NCBI Taxonomy" id="3014562"/>
    <lineage>
        <taxon>Bacteria</taxon>
        <taxon>Pseudomonadati</taxon>
        <taxon>Bacteroidota</taxon>
        <taxon>Chitinophagia</taxon>
        <taxon>Chitinophagales</taxon>
        <taxon>Chitinophagaceae</taxon>
        <taxon>Polluticaenibacter</taxon>
    </lineage>
</organism>
<sequence>MKNIYTFTLCIIIAVLAGCNSVKQMYKTGQVSDGLFNKLLAGYAANSFDTTNQSQLQYAYNILNNQYLNNVYQYKNGNTLASKENLVRSLSTLNNFYRSIGNYGNAAQFLNVGNVASDLSIAKLSAADAWYNYAEGLVKKGDVQSSRTAISAINKIKGWVTNFRDLEQLEHDAYEQAIIYVLIEPLRTENFYSGNFYNNRQDGFTRQIVQDLGSAWNNTNSFYRVYDNYMEFYRNMPTNWVIEPVITEMSISPIRNNKTVRTVTKEVDASPRDTSKIKNTVTLKANIITYETYVIASGTVEVRITDVNVNQRVDRRSFTERYTYKQTYVTYEGDKNALSKEDLALLRPRQEFSFDERNLKEQVLMDIYPSVLNYIRNKIRF</sequence>
<reference evidence="1 2" key="1">
    <citation type="submission" date="2022-12" db="EMBL/GenBank/DDBJ databases">
        <title>Chitinophagaceae gen. sp. nov., a new member of the family Chitinophagaceae, isolated from soil in a chemical factory.</title>
        <authorList>
            <person name="Ke Z."/>
        </authorList>
    </citation>
    <scope>NUCLEOTIDE SEQUENCE [LARGE SCALE GENOMIC DNA]</scope>
    <source>
        <strain evidence="1 2">LY-5</strain>
    </source>
</reference>
<dbReference type="Proteomes" id="UP001210231">
    <property type="component" value="Unassembled WGS sequence"/>
</dbReference>
<name>A0ABT4UP89_9BACT</name>
<evidence type="ECO:0000313" key="2">
    <source>
        <dbReference type="Proteomes" id="UP001210231"/>
    </source>
</evidence>
<proteinExistence type="predicted"/>
<dbReference type="EMBL" id="JAQGEF010000035">
    <property type="protein sequence ID" value="MDA3616575.1"/>
    <property type="molecule type" value="Genomic_DNA"/>
</dbReference>
<evidence type="ECO:0000313" key="1">
    <source>
        <dbReference type="EMBL" id="MDA3616575.1"/>
    </source>
</evidence>
<accession>A0ABT4UP89</accession>
<gene>
    <name evidence="1" type="ORF">O3P16_17315</name>
</gene>
<dbReference type="PROSITE" id="PS51257">
    <property type="entry name" value="PROKAR_LIPOPROTEIN"/>
    <property type="match status" value="1"/>
</dbReference>
<comment type="caution">
    <text evidence="1">The sequence shown here is derived from an EMBL/GenBank/DDBJ whole genome shotgun (WGS) entry which is preliminary data.</text>
</comment>
<keyword evidence="2" id="KW-1185">Reference proteome</keyword>
<evidence type="ECO:0008006" key="3">
    <source>
        <dbReference type="Google" id="ProtNLM"/>
    </source>
</evidence>
<protein>
    <recommendedName>
        <fullName evidence="3">Tetratricopeptide repeat protein</fullName>
    </recommendedName>
</protein>